<dbReference type="OrthoDB" id="1658288at2759"/>
<dbReference type="GO" id="GO:0016787">
    <property type="term" value="F:hydrolase activity"/>
    <property type="evidence" value="ECO:0007669"/>
    <property type="project" value="UniProtKB-UniRule"/>
</dbReference>
<evidence type="ECO:0000259" key="3">
    <source>
        <dbReference type="PROSITE" id="PS51635"/>
    </source>
</evidence>
<dbReference type="InterPro" id="IPR041664">
    <property type="entry name" value="AAA_16"/>
</dbReference>
<dbReference type="EMBL" id="ML977566">
    <property type="protein sequence ID" value="KAF2004693.1"/>
    <property type="molecule type" value="Genomic_DNA"/>
</dbReference>
<name>A0A6A5WS49_9PLEO</name>
<dbReference type="InterPro" id="IPR011990">
    <property type="entry name" value="TPR-like_helical_dom_sf"/>
</dbReference>
<feature type="domain" description="PNPLA" evidence="3">
    <location>
        <begin position="24"/>
        <end position="225"/>
    </location>
</feature>
<sequence length="963" mass="108424">MNQTLAPKTGDEPNPIDTTGLCLLSLDGGGVRGLSTLYILKGLMQRLNYERQKEGLEIVKPCDVFDLIGGTSTGGLIAIMLGRLEMTVDACITAYEELMKSVFEDKSSWLPVDWLGRTKPQFDSGKLRKAIEKVVTDNGASTGDLFDDGKERGCRVFVCTTAHETTGITRLRSYTLPGKRNIPATICEAALATSAATGFFDPVYIGVRKFEDGALGANNPSEEVEREAADIWCSESRRLQPLVKCFVSIGTGNPGKKAIEDNMLKFLSKTLVKLVTETERTEAIMIERWAPHFSAKRFFRLNVDQGLQDVGLAEYKEQGKIEAATEEYLEHTQQVVSVRNCVVNLKEKQNFTSSIFEATINEFTIRMIQLQSKSPVFCNIPFAQNERFVGRGEQLEQLRSGFFNTRKRRKIAITGLGGIGKTQVALQFAYQIRDEAPDCSIFWIPAISREGLEQTYTTIVQALQIPGWEDKKADSKALLQRHLSQKSAGRWLLIFDNADDIDMWLGKDGQQQSLVDQLPRSDDGCILFTTRDRKTAVKLAHQDVISVADPDEEMAIQLLRGYLSRKELVDDVHTAVKLLNELAFLPLAIVQAAAYLNENDTTLAKYLGLLVEQEEDVVDLLSKDFEDESRYHGIKNPVAATWLISFEQMCEREPLAGDYLSFMACIEPTNIPQSMLPAGKSRMQETDAIGLLKAYSFVGEKSVKMTSDMHRLVHLATRSWLRKGNRLMEWTIKAKQQLSKVFPDHDYTNRSKWTLYLPHARRILESEVRDGEEGGGAHMQLLWKFAMCLHADGKFNEAEDAFAQVMEMEKKVLGEEHPGTLASISNLALTYINQGRWKEAEELGVRVIETRKRVLGKEHPGTLISISNLAITFWNQGRWKEAEELDMQVIETRKRVLGKDHPNTLTSMNNLAWTWKSCGREMDALKLITECLELHRRILGDSHPNTVKCSKTVMAWTAELARK</sequence>
<dbReference type="InterPro" id="IPR053137">
    <property type="entry name" value="NLR-like"/>
</dbReference>
<feature type="short sequence motif" description="GXGXXG" evidence="2">
    <location>
        <begin position="28"/>
        <end position="33"/>
    </location>
</feature>
<feature type="active site" description="Nucleophile" evidence="2">
    <location>
        <position position="72"/>
    </location>
</feature>
<proteinExistence type="predicted"/>
<dbReference type="Proteomes" id="UP000799779">
    <property type="component" value="Unassembled WGS sequence"/>
</dbReference>
<dbReference type="Pfam" id="PF13191">
    <property type="entry name" value="AAA_16"/>
    <property type="match status" value="1"/>
</dbReference>
<evidence type="ECO:0000313" key="4">
    <source>
        <dbReference type="EMBL" id="KAF2004693.1"/>
    </source>
</evidence>
<dbReference type="SUPFAM" id="SSF48452">
    <property type="entry name" value="TPR-like"/>
    <property type="match status" value="1"/>
</dbReference>
<dbReference type="Pfam" id="PF01734">
    <property type="entry name" value="Patatin"/>
    <property type="match status" value="1"/>
</dbReference>
<dbReference type="Gene3D" id="3.40.50.300">
    <property type="entry name" value="P-loop containing nucleotide triphosphate hydrolases"/>
    <property type="match status" value="1"/>
</dbReference>
<dbReference type="GO" id="GO:0046486">
    <property type="term" value="P:glycerolipid metabolic process"/>
    <property type="evidence" value="ECO:0007669"/>
    <property type="project" value="UniProtKB-ARBA"/>
</dbReference>
<feature type="active site" description="Proton acceptor" evidence="2">
    <location>
        <position position="212"/>
    </location>
</feature>
<dbReference type="PANTHER" id="PTHR46082">
    <property type="entry name" value="ATP/GTP-BINDING PROTEIN-RELATED"/>
    <property type="match status" value="1"/>
</dbReference>
<keyword evidence="5" id="KW-1185">Reference proteome</keyword>
<dbReference type="SUPFAM" id="SSF52540">
    <property type="entry name" value="P-loop containing nucleoside triphosphate hydrolases"/>
    <property type="match status" value="1"/>
</dbReference>
<dbReference type="InterPro" id="IPR002641">
    <property type="entry name" value="PNPLA_dom"/>
</dbReference>
<evidence type="ECO:0000256" key="2">
    <source>
        <dbReference type="PROSITE-ProRule" id="PRU01161"/>
    </source>
</evidence>
<gene>
    <name evidence="4" type="ORF">P154DRAFT_551918</name>
</gene>
<dbReference type="InterPro" id="IPR016035">
    <property type="entry name" value="Acyl_Trfase/lysoPLipase"/>
</dbReference>
<dbReference type="Pfam" id="PF13374">
    <property type="entry name" value="TPR_10"/>
    <property type="match status" value="2"/>
</dbReference>
<dbReference type="CDD" id="cd07216">
    <property type="entry name" value="Pat17_PNPLA8_PNPLA9_like3"/>
    <property type="match status" value="1"/>
</dbReference>
<feature type="short sequence motif" description="DGA/G" evidence="2">
    <location>
        <begin position="212"/>
        <end position="214"/>
    </location>
</feature>
<reference evidence="4" key="1">
    <citation type="journal article" date="2020" name="Stud. Mycol.">
        <title>101 Dothideomycetes genomes: a test case for predicting lifestyles and emergence of pathogens.</title>
        <authorList>
            <person name="Haridas S."/>
            <person name="Albert R."/>
            <person name="Binder M."/>
            <person name="Bloem J."/>
            <person name="Labutti K."/>
            <person name="Salamov A."/>
            <person name="Andreopoulos B."/>
            <person name="Baker S."/>
            <person name="Barry K."/>
            <person name="Bills G."/>
            <person name="Bluhm B."/>
            <person name="Cannon C."/>
            <person name="Castanera R."/>
            <person name="Culley D."/>
            <person name="Daum C."/>
            <person name="Ezra D."/>
            <person name="Gonzalez J."/>
            <person name="Henrissat B."/>
            <person name="Kuo A."/>
            <person name="Liang C."/>
            <person name="Lipzen A."/>
            <person name="Lutzoni F."/>
            <person name="Magnuson J."/>
            <person name="Mondo S."/>
            <person name="Nolan M."/>
            <person name="Ohm R."/>
            <person name="Pangilinan J."/>
            <person name="Park H.-J."/>
            <person name="Ramirez L."/>
            <person name="Alfaro M."/>
            <person name="Sun H."/>
            <person name="Tritt A."/>
            <person name="Yoshinaga Y."/>
            <person name="Zwiers L.-H."/>
            <person name="Turgeon B."/>
            <person name="Goodwin S."/>
            <person name="Spatafora J."/>
            <person name="Crous P."/>
            <person name="Grigoriev I."/>
        </authorList>
    </citation>
    <scope>NUCLEOTIDE SEQUENCE</scope>
    <source>
        <strain evidence="4">CBS 123094</strain>
    </source>
</reference>
<accession>A0A6A5WS49</accession>
<dbReference type="InterPro" id="IPR027417">
    <property type="entry name" value="P-loop_NTPase"/>
</dbReference>
<dbReference type="PANTHER" id="PTHR46082:SF6">
    <property type="entry name" value="AAA+ ATPASE DOMAIN-CONTAINING PROTEIN-RELATED"/>
    <property type="match status" value="1"/>
</dbReference>
<keyword evidence="2" id="KW-0442">Lipid degradation</keyword>
<feature type="short sequence motif" description="GXSXG" evidence="2">
    <location>
        <begin position="70"/>
        <end position="74"/>
    </location>
</feature>
<dbReference type="SUPFAM" id="SSF52151">
    <property type="entry name" value="FabD/lysophospholipase-like"/>
    <property type="match status" value="1"/>
</dbReference>
<keyword evidence="1 2" id="KW-0443">Lipid metabolism</keyword>
<keyword evidence="2" id="KW-0378">Hydrolase</keyword>
<organism evidence="4 5">
    <name type="scientific">Amniculicola lignicola CBS 123094</name>
    <dbReference type="NCBI Taxonomy" id="1392246"/>
    <lineage>
        <taxon>Eukaryota</taxon>
        <taxon>Fungi</taxon>
        <taxon>Dikarya</taxon>
        <taxon>Ascomycota</taxon>
        <taxon>Pezizomycotina</taxon>
        <taxon>Dothideomycetes</taxon>
        <taxon>Pleosporomycetidae</taxon>
        <taxon>Pleosporales</taxon>
        <taxon>Amniculicolaceae</taxon>
        <taxon>Amniculicola</taxon>
    </lineage>
</organism>
<dbReference type="AlphaFoldDB" id="A0A6A5WS49"/>
<evidence type="ECO:0000313" key="5">
    <source>
        <dbReference type="Proteomes" id="UP000799779"/>
    </source>
</evidence>
<dbReference type="Gene3D" id="3.40.1090.10">
    <property type="entry name" value="Cytosolic phospholipase A2 catalytic domain"/>
    <property type="match status" value="1"/>
</dbReference>
<protein>
    <submittedName>
        <fullName evidence="4">FabD/lysophospholipase-like protein</fullName>
    </submittedName>
</protein>
<dbReference type="PROSITE" id="PS51635">
    <property type="entry name" value="PNPLA"/>
    <property type="match status" value="1"/>
</dbReference>
<evidence type="ECO:0000256" key="1">
    <source>
        <dbReference type="ARBA" id="ARBA00023098"/>
    </source>
</evidence>
<dbReference type="GO" id="GO:0016042">
    <property type="term" value="P:lipid catabolic process"/>
    <property type="evidence" value="ECO:0007669"/>
    <property type="project" value="UniProtKB-UniRule"/>
</dbReference>
<dbReference type="Gene3D" id="1.25.40.10">
    <property type="entry name" value="Tetratricopeptide repeat domain"/>
    <property type="match status" value="1"/>
</dbReference>
<dbReference type="Pfam" id="PF13424">
    <property type="entry name" value="TPR_12"/>
    <property type="match status" value="1"/>
</dbReference>